<dbReference type="InterPro" id="IPR036013">
    <property type="entry name" value="Band_7/SPFH_dom_sf"/>
</dbReference>
<name>A0A5J4N7Y0_9TREM</name>
<dbReference type="SUPFAM" id="SSF117892">
    <property type="entry name" value="Band 7/SPFH domain"/>
    <property type="match status" value="1"/>
</dbReference>
<protein>
    <submittedName>
        <fullName evidence="5">Erythrocyte band 7 integral membrane protein</fullName>
    </submittedName>
</protein>
<proteinExistence type="inferred from homology"/>
<dbReference type="SMART" id="SM00244">
    <property type="entry name" value="PHB"/>
    <property type="match status" value="1"/>
</dbReference>
<comment type="similarity">
    <text evidence="1">Belongs to the band 7/mec-2 family.</text>
</comment>
<dbReference type="Gene3D" id="3.30.479.30">
    <property type="entry name" value="Band 7 domain"/>
    <property type="match status" value="1"/>
</dbReference>
<dbReference type="PANTHER" id="PTHR10264:SF117">
    <property type="entry name" value="ERYTHROCYTE BAND 7 INTEGRAL MEMBRANE PROTEIN-LIKE"/>
    <property type="match status" value="1"/>
</dbReference>
<sequence>MSAENLESGSAGSNGKLRKRKHTQSNQLLTGSTGITDELPAAVVVTQMPCEVADLEPESHGFCGYFIICLVTITSICLFPLTIWCSIIIIQSYERGIMLRLGKLRRQNGSPVFGSGIQFKLPCIDQLIKVDMRTVTVSIPPQEVLTKDSVTVAVDAVVYMRVVDPASAILRVEKWKTSTELLSVSILRTVIGNYSLAELLTCREEIDARLRRDLDQATEAWGIKVERVEIKDVSLPQDMQRAMAAEAQATRAANAKIISAKGELDSSAMLQEAAIKMSVSPAALHLRYLQTLATIATEQNSTIIFPLAMEWLEAFKSKK</sequence>
<feature type="region of interest" description="Disordered" evidence="2">
    <location>
        <begin position="1"/>
        <end position="23"/>
    </location>
</feature>
<evidence type="ECO:0000313" key="6">
    <source>
        <dbReference type="Proteomes" id="UP000324629"/>
    </source>
</evidence>
<dbReference type="Pfam" id="PF01145">
    <property type="entry name" value="Band_7"/>
    <property type="match status" value="1"/>
</dbReference>
<organism evidence="5 6">
    <name type="scientific">Paragonimus westermani</name>
    <dbReference type="NCBI Taxonomy" id="34504"/>
    <lineage>
        <taxon>Eukaryota</taxon>
        <taxon>Metazoa</taxon>
        <taxon>Spiralia</taxon>
        <taxon>Lophotrochozoa</taxon>
        <taxon>Platyhelminthes</taxon>
        <taxon>Trematoda</taxon>
        <taxon>Digenea</taxon>
        <taxon>Plagiorchiida</taxon>
        <taxon>Troglotremata</taxon>
        <taxon>Troglotrematidae</taxon>
        <taxon>Paragonimus</taxon>
    </lineage>
</organism>
<comment type="caution">
    <text evidence="5">The sequence shown here is derived from an EMBL/GenBank/DDBJ whole genome shotgun (WGS) entry which is preliminary data.</text>
</comment>
<keyword evidence="3" id="KW-1133">Transmembrane helix</keyword>
<reference evidence="5 6" key="1">
    <citation type="journal article" date="2019" name="Gigascience">
        <title>Whole-genome sequence of the oriental lung fluke Paragonimus westermani.</title>
        <authorList>
            <person name="Oey H."/>
            <person name="Zakrzewski M."/>
            <person name="Narain K."/>
            <person name="Devi K.R."/>
            <person name="Agatsuma T."/>
            <person name="Nawaratna S."/>
            <person name="Gobert G.N."/>
            <person name="Jones M.K."/>
            <person name="Ragan M.A."/>
            <person name="McManus D.P."/>
            <person name="Krause L."/>
        </authorList>
    </citation>
    <scope>NUCLEOTIDE SEQUENCE [LARGE SCALE GENOMIC DNA]</scope>
    <source>
        <strain evidence="5 6">IND2009</strain>
    </source>
</reference>
<evidence type="ECO:0000313" key="5">
    <source>
        <dbReference type="EMBL" id="KAA3671480.1"/>
    </source>
</evidence>
<dbReference type="PANTHER" id="PTHR10264">
    <property type="entry name" value="BAND 7 PROTEIN-RELATED"/>
    <property type="match status" value="1"/>
</dbReference>
<evidence type="ECO:0000256" key="1">
    <source>
        <dbReference type="ARBA" id="ARBA00008164"/>
    </source>
</evidence>
<dbReference type="InterPro" id="IPR043202">
    <property type="entry name" value="Band-7_stomatin-like"/>
</dbReference>
<feature type="transmembrane region" description="Helical" evidence="3">
    <location>
        <begin position="65"/>
        <end position="90"/>
    </location>
</feature>
<dbReference type="AlphaFoldDB" id="A0A5J4N7Y0"/>
<keyword evidence="3" id="KW-0812">Transmembrane</keyword>
<keyword evidence="6" id="KW-1185">Reference proteome</keyword>
<gene>
    <name evidence="5" type="ORF">DEA37_0007446</name>
</gene>
<evidence type="ECO:0000256" key="2">
    <source>
        <dbReference type="SAM" id="MobiDB-lite"/>
    </source>
</evidence>
<evidence type="ECO:0000259" key="4">
    <source>
        <dbReference type="SMART" id="SM00244"/>
    </source>
</evidence>
<feature type="compositionally biased region" description="Polar residues" evidence="2">
    <location>
        <begin position="1"/>
        <end position="13"/>
    </location>
</feature>
<feature type="domain" description="Band 7" evidence="4">
    <location>
        <begin position="85"/>
        <end position="247"/>
    </location>
</feature>
<dbReference type="PRINTS" id="PR00721">
    <property type="entry name" value="STOMATIN"/>
</dbReference>
<dbReference type="FunFam" id="3.30.479.30:FF:000004">
    <property type="entry name" value="Putative membrane protease family, stomatin"/>
    <property type="match status" value="1"/>
</dbReference>
<accession>A0A5J4N7Y0</accession>
<dbReference type="InterPro" id="IPR001107">
    <property type="entry name" value="Band_7"/>
</dbReference>
<dbReference type="GO" id="GO:0009898">
    <property type="term" value="C:cytoplasmic side of plasma membrane"/>
    <property type="evidence" value="ECO:0007669"/>
    <property type="project" value="UniProtKB-ARBA"/>
</dbReference>
<keyword evidence="3" id="KW-0472">Membrane</keyword>
<dbReference type="Proteomes" id="UP000324629">
    <property type="component" value="Unassembled WGS sequence"/>
</dbReference>
<dbReference type="EMBL" id="QNGE01006374">
    <property type="protein sequence ID" value="KAA3671480.1"/>
    <property type="molecule type" value="Genomic_DNA"/>
</dbReference>
<dbReference type="InterPro" id="IPR001972">
    <property type="entry name" value="Stomatin_HflK_fam"/>
</dbReference>
<evidence type="ECO:0000256" key="3">
    <source>
        <dbReference type="SAM" id="Phobius"/>
    </source>
</evidence>
<dbReference type="Gene3D" id="6.10.250.2090">
    <property type="match status" value="1"/>
</dbReference>